<protein>
    <submittedName>
        <fullName evidence="5">Transcriptional regulator, AraC family</fullName>
    </submittedName>
</protein>
<dbReference type="PANTHER" id="PTHR46796">
    <property type="entry name" value="HTH-TYPE TRANSCRIPTIONAL ACTIVATOR RHAS-RELATED"/>
    <property type="match status" value="1"/>
</dbReference>
<evidence type="ECO:0000256" key="3">
    <source>
        <dbReference type="ARBA" id="ARBA00023163"/>
    </source>
</evidence>
<name>A0A285SWG8_9HYPH</name>
<keyword evidence="6" id="KW-1185">Reference proteome</keyword>
<dbReference type="SUPFAM" id="SSF46689">
    <property type="entry name" value="Homeodomain-like"/>
    <property type="match status" value="1"/>
</dbReference>
<dbReference type="AlphaFoldDB" id="A0A285SWG8"/>
<dbReference type="RefSeq" id="WP_097175261.1">
    <property type="nucleotide sequence ID" value="NZ_OBML01000007.1"/>
</dbReference>
<dbReference type="SMART" id="SM00342">
    <property type="entry name" value="HTH_ARAC"/>
    <property type="match status" value="1"/>
</dbReference>
<dbReference type="PANTHER" id="PTHR46796:SF6">
    <property type="entry name" value="ARAC SUBFAMILY"/>
    <property type="match status" value="1"/>
</dbReference>
<evidence type="ECO:0000256" key="1">
    <source>
        <dbReference type="ARBA" id="ARBA00023015"/>
    </source>
</evidence>
<sequence length="324" mass="35259">MSVLTLSASDFDPDVRVAAFQDAVASMCRLQITPADDAAFHSHTTIGLLPGLMTGQTMHSRCDVVRTKALAAETGDNIMVHVPLSGGFSMYQQGGSNVVCTPGSVYLDPNELPGSAEFHGERNDAFYLSIPRAFLASAGTSLNGALREVQPVTPQWRLLLRYARSLHEELALLPAEEIATCSSHIHDLTIMAMGASREAEEIARGRGVRAARLKAIKADIEQNLVSPQLDSGWIAARHSISPRYIRSLFAGEGTSFRDYVARRRLLLAHRRLCDPAQSMLGISEIALSCGFSDLSWFNASFRRTFGRTPRDVRAEALAAAFAAR</sequence>
<dbReference type="Proteomes" id="UP000219331">
    <property type="component" value="Unassembled WGS sequence"/>
</dbReference>
<evidence type="ECO:0000313" key="5">
    <source>
        <dbReference type="EMBL" id="SOC12829.1"/>
    </source>
</evidence>
<dbReference type="InterPro" id="IPR018062">
    <property type="entry name" value="HTH_AraC-typ_CS"/>
</dbReference>
<keyword evidence="1" id="KW-0805">Transcription regulation</keyword>
<dbReference type="STRING" id="538381.GCA_001696535_03559"/>
<proteinExistence type="predicted"/>
<evidence type="ECO:0000256" key="2">
    <source>
        <dbReference type="ARBA" id="ARBA00023125"/>
    </source>
</evidence>
<dbReference type="Pfam" id="PF12833">
    <property type="entry name" value="HTH_18"/>
    <property type="match status" value="1"/>
</dbReference>
<accession>A0A285SWG8</accession>
<dbReference type="OrthoDB" id="8004517at2"/>
<gene>
    <name evidence="5" type="ORF">SAMN05421512_10739</name>
</gene>
<dbReference type="PRINTS" id="PR00032">
    <property type="entry name" value="HTHARAC"/>
</dbReference>
<dbReference type="InterPro" id="IPR050204">
    <property type="entry name" value="AraC_XylS_family_regulators"/>
</dbReference>
<dbReference type="InterPro" id="IPR018060">
    <property type="entry name" value="HTH_AraC"/>
</dbReference>
<dbReference type="GO" id="GO:0003700">
    <property type="term" value="F:DNA-binding transcription factor activity"/>
    <property type="evidence" value="ECO:0007669"/>
    <property type="project" value="InterPro"/>
</dbReference>
<dbReference type="Gene3D" id="1.10.10.60">
    <property type="entry name" value="Homeodomain-like"/>
    <property type="match status" value="1"/>
</dbReference>
<dbReference type="InterPro" id="IPR020449">
    <property type="entry name" value="Tscrpt_reg_AraC-type_HTH"/>
</dbReference>
<dbReference type="PROSITE" id="PS00041">
    <property type="entry name" value="HTH_ARAC_FAMILY_1"/>
    <property type="match status" value="1"/>
</dbReference>
<organism evidence="5 6">
    <name type="scientific">Stappia indica</name>
    <dbReference type="NCBI Taxonomy" id="538381"/>
    <lineage>
        <taxon>Bacteria</taxon>
        <taxon>Pseudomonadati</taxon>
        <taxon>Pseudomonadota</taxon>
        <taxon>Alphaproteobacteria</taxon>
        <taxon>Hyphomicrobiales</taxon>
        <taxon>Stappiaceae</taxon>
        <taxon>Stappia</taxon>
    </lineage>
</organism>
<dbReference type="InterPro" id="IPR009057">
    <property type="entry name" value="Homeodomain-like_sf"/>
</dbReference>
<keyword evidence="3" id="KW-0804">Transcription</keyword>
<keyword evidence="2" id="KW-0238">DNA-binding</keyword>
<evidence type="ECO:0000259" key="4">
    <source>
        <dbReference type="PROSITE" id="PS01124"/>
    </source>
</evidence>
<dbReference type="PROSITE" id="PS01124">
    <property type="entry name" value="HTH_ARAC_FAMILY_2"/>
    <property type="match status" value="1"/>
</dbReference>
<reference evidence="5 6" key="1">
    <citation type="submission" date="2017-08" db="EMBL/GenBank/DDBJ databases">
        <authorList>
            <person name="de Groot N.N."/>
        </authorList>
    </citation>
    <scope>NUCLEOTIDE SEQUENCE [LARGE SCALE GENOMIC DNA]</scope>
    <source>
        <strain evidence="5 6">USBA 352</strain>
    </source>
</reference>
<feature type="domain" description="HTH araC/xylS-type" evidence="4">
    <location>
        <begin position="214"/>
        <end position="315"/>
    </location>
</feature>
<evidence type="ECO:0000313" key="6">
    <source>
        <dbReference type="Proteomes" id="UP000219331"/>
    </source>
</evidence>
<dbReference type="EMBL" id="OBML01000007">
    <property type="protein sequence ID" value="SOC12829.1"/>
    <property type="molecule type" value="Genomic_DNA"/>
</dbReference>
<dbReference type="GO" id="GO:0043565">
    <property type="term" value="F:sequence-specific DNA binding"/>
    <property type="evidence" value="ECO:0007669"/>
    <property type="project" value="InterPro"/>
</dbReference>